<sequence length="114" mass="12869">MPYLSNKAIFTVKQLQLEDSVQLPPRTSRLFVPAVMPTSVYLEDRAFQFLNEECDSFFTGCIQLKNNKAVYGKECVLKELQLLCSSSSLFKHSAKSLIEKTMRITDSIIGTVAK</sequence>
<name>A0A7S3J160_9SPIT</name>
<organism evidence="1">
    <name type="scientific">Euplotes harpa</name>
    <dbReference type="NCBI Taxonomy" id="151035"/>
    <lineage>
        <taxon>Eukaryota</taxon>
        <taxon>Sar</taxon>
        <taxon>Alveolata</taxon>
        <taxon>Ciliophora</taxon>
        <taxon>Intramacronucleata</taxon>
        <taxon>Spirotrichea</taxon>
        <taxon>Hypotrichia</taxon>
        <taxon>Euplotida</taxon>
        <taxon>Euplotidae</taxon>
        <taxon>Euplotes</taxon>
    </lineage>
</organism>
<proteinExistence type="predicted"/>
<reference evidence="1" key="1">
    <citation type="submission" date="2021-01" db="EMBL/GenBank/DDBJ databases">
        <authorList>
            <person name="Corre E."/>
            <person name="Pelletier E."/>
            <person name="Niang G."/>
            <person name="Scheremetjew M."/>
            <person name="Finn R."/>
            <person name="Kale V."/>
            <person name="Holt S."/>
            <person name="Cochrane G."/>
            <person name="Meng A."/>
            <person name="Brown T."/>
            <person name="Cohen L."/>
        </authorList>
    </citation>
    <scope>NUCLEOTIDE SEQUENCE</scope>
    <source>
        <strain evidence="1">FSP1.4</strain>
    </source>
</reference>
<dbReference type="EMBL" id="HBII01001326">
    <property type="protein sequence ID" value="CAE0341678.1"/>
    <property type="molecule type" value="Transcribed_RNA"/>
</dbReference>
<dbReference type="AlphaFoldDB" id="A0A7S3J160"/>
<evidence type="ECO:0000313" key="1">
    <source>
        <dbReference type="EMBL" id="CAE0341678.1"/>
    </source>
</evidence>
<accession>A0A7S3J160</accession>
<protein>
    <submittedName>
        <fullName evidence="1">Uncharacterized protein</fullName>
    </submittedName>
</protein>
<gene>
    <name evidence="1" type="ORF">EHAR0213_LOCUS585</name>
</gene>